<dbReference type="InterPro" id="IPR033116">
    <property type="entry name" value="TRYPSIN_SER"/>
</dbReference>
<keyword evidence="2 6" id="KW-0645">Protease</keyword>
<keyword evidence="3 6" id="KW-0378">Hydrolase</keyword>
<reference evidence="9 10" key="1">
    <citation type="submission" date="2024-06" db="EMBL/GenBank/DDBJ databases">
        <title>A chromosome-level genome assembly of beet webworm, Loxostege sticticalis.</title>
        <authorList>
            <person name="Zhang Y."/>
        </authorList>
    </citation>
    <scope>NUCLEOTIDE SEQUENCE [LARGE SCALE GENOMIC DNA]</scope>
    <source>
        <strain evidence="9">AQ026</strain>
        <tissue evidence="9">Whole body</tissue>
    </source>
</reference>
<dbReference type="InterPro" id="IPR043504">
    <property type="entry name" value="Peptidase_S1_PA_chymotrypsin"/>
</dbReference>
<gene>
    <name evidence="9" type="ORF">ABMA27_003810</name>
</gene>
<feature type="domain" description="Peptidase S1" evidence="8">
    <location>
        <begin position="49"/>
        <end position="290"/>
    </location>
</feature>
<dbReference type="EMBL" id="JBEUOH010000015">
    <property type="protein sequence ID" value="KAL0878779.1"/>
    <property type="molecule type" value="Genomic_DNA"/>
</dbReference>
<accession>A0ABR3HQK9</accession>
<dbReference type="PANTHER" id="PTHR24276:SF98">
    <property type="entry name" value="FI18310P1-RELATED"/>
    <property type="match status" value="1"/>
</dbReference>
<evidence type="ECO:0000313" key="9">
    <source>
        <dbReference type="EMBL" id="KAL0878779.1"/>
    </source>
</evidence>
<feature type="chain" id="PRO_5045031750" description="Peptidase S1 domain-containing protein" evidence="7">
    <location>
        <begin position="19"/>
        <end position="298"/>
    </location>
</feature>
<dbReference type="Pfam" id="PF00089">
    <property type="entry name" value="Trypsin"/>
    <property type="match status" value="1"/>
</dbReference>
<dbReference type="Proteomes" id="UP001549920">
    <property type="component" value="Unassembled WGS sequence"/>
</dbReference>
<evidence type="ECO:0000256" key="4">
    <source>
        <dbReference type="ARBA" id="ARBA00022825"/>
    </source>
</evidence>
<keyword evidence="10" id="KW-1185">Reference proteome</keyword>
<dbReference type="EMBL" id="JBEUOH010000015">
    <property type="protein sequence ID" value="KAL0878778.1"/>
    <property type="molecule type" value="Genomic_DNA"/>
</dbReference>
<organism evidence="9 10">
    <name type="scientific">Loxostege sticticalis</name>
    <name type="common">Beet webworm moth</name>
    <dbReference type="NCBI Taxonomy" id="481309"/>
    <lineage>
        <taxon>Eukaryota</taxon>
        <taxon>Metazoa</taxon>
        <taxon>Ecdysozoa</taxon>
        <taxon>Arthropoda</taxon>
        <taxon>Hexapoda</taxon>
        <taxon>Insecta</taxon>
        <taxon>Pterygota</taxon>
        <taxon>Neoptera</taxon>
        <taxon>Endopterygota</taxon>
        <taxon>Lepidoptera</taxon>
        <taxon>Glossata</taxon>
        <taxon>Ditrysia</taxon>
        <taxon>Pyraloidea</taxon>
        <taxon>Crambidae</taxon>
        <taxon>Pyraustinae</taxon>
        <taxon>Loxostege</taxon>
    </lineage>
</organism>
<keyword evidence="7" id="KW-0732">Signal</keyword>
<dbReference type="PROSITE" id="PS00135">
    <property type="entry name" value="TRYPSIN_SER"/>
    <property type="match status" value="1"/>
</dbReference>
<evidence type="ECO:0000256" key="1">
    <source>
        <dbReference type="ARBA" id="ARBA00007664"/>
    </source>
</evidence>
<comment type="similarity">
    <text evidence="1">Belongs to the peptidase S1 family.</text>
</comment>
<keyword evidence="4 6" id="KW-0720">Serine protease</keyword>
<dbReference type="InterPro" id="IPR018114">
    <property type="entry name" value="TRYPSIN_HIS"/>
</dbReference>
<dbReference type="InterPro" id="IPR009003">
    <property type="entry name" value="Peptidase_S1_PA"/>
</dbReference>
<dbReference type="SUPFAM" id="SSF50494">
    <property type="entry name" value="Trypsin-like serine proteases"/>
    <property type="match status" value="1"/>
</dbReference>
<dbReference type="PROSITE" id="PS00134">
    <property type="entry name" value="TRYPSIN_HIS"/>
    <property type="match status" value="1"/>
</dbReference>
<proteinExistence type="inferred from homology"/>
<sequence>MTVKTGIIFITLALGCLTTPTPNSEDLSQFSNHEEQEATTVKVSPNNRLVGASSARSGAHPWVVAMTTGSTVRSFTCAGSIISQRTVLTAAHCIDSLYRDGALPSSLRLSVGSDRWNSTADQYLVSGNATHPNYVSQITKNDIAMLFTYTDIVFSRRVRPIAIGYEFIGAGVKTRVAGWGRTGAGAPNPSRLLQIDLTTIDGERCERDVAEANEKWPNMRLPHTESHIELCTFHSRGRGTCNGDSGGPLVRVSSGKQVGIVSWGFPCALGAPDVFVRLSAFQSWIEKNIDECEYEYDE</sequence>
<dbReference type="PROSITE" id="PS51257">
    <property type="entry name" value="PROKAR_LIPOPROTEIN"/>
    <property type="match status" value="1"/>
</dbReference>
<dbReference type="SMART" id="SM00020">
    <property type="entry name" value="Tryp_SPc"/>
    <property type="match status" value="1"/>
</dbReference>
<keyword evidence="5" id="KW-1015">Disulfide bond</keyword>
<name>A0ABR3HQK9_LOXSC</name>
<evidence type="ECO:0000256" key="3">
    <source>
        <dbReference type="ARBA" id="ARBA00022801"/>
    </source>
</evidence>
<dbReference type="EMBL" id="JBEUOH010000015">
    <property type="protein sequence ID" value="KAL0878776.1"/>
    <property type="molecule type" value="Genomic_DNA"/>
</dbReference>
<evidence type="ECO:0000256" key="5">
    <source>
        <dbReference type="ARBA" id="ARBA00023157"/>
    </source>
</evidence>
<evidence type="ECO:0000256" key="7">
    <source>
        <dbReference type="SAM" id="SignalP"/>
    </source>
</evidence>
<protein>
    <recommendedName>
        <fullName evidence="8">Peptidase S1 domain-containing protein</fullName>
    </recommendedName>
</protein>
<evidence type="ECO:0000313" key="10">
    <source>
        <dbReference type="Proteomes" id="UP001549920"/>
    </source>
</evidence>
<evidence type="ECO:0000259" key="8">
    <source>
        <dbReference type="PROSITE" id="PS50240"/>
    </source>
</evidence>
<dbReference type="Gene3D" id="2.40.10.10">
    <property type="entry name" value="Trypsin-like serine proteases"/>
    <property type="match status" value="2"/>
</dbReference>
<dbReference type="PRINTS" id="PR00722">
    <property type="entry name" value="CHYMOTRYPSIN"/>
</dbReference>
<evidence type="ECO:0000256" key="2">
    <source>
        <dbReference type="ARBA" id="ARBA00022670"/>
    </source>
</evidence>
<dbReference type="InterPro" id="IPR001254">
    <property type="entry name" value="Trypsin_dom"/>
</dbReference>
<dbReference type="PANTHER" id="PTHR24276">
    <property type="entry name" value="POLYSERASE-RELATED"/>
    <property type="match status" value="1"/>
</dbReference>
<feature type="signal peptide" evidence="7">
    <location>
        <begin position="1"/>
        <end position="18"/>
    </location>
</feature>
<evidence type="ECO:0000256" key="6">
    <source>
        <dbReference type="RuleBase" id="RU363034"/>
    </source>
</evidence>
<dbReference type="PROSITE" id="PS50240">
    <property type="entry name" value="TRYPSIN_DOM"/>
    <property type="match status" value="1"/>
</dbReference>
<dbReference type="CDD" id="cd00190">
    <property type="entry name" value="Tryp_SPc"/>
    <property type="match status" value="1"/>
</dbReference>
<comment type="caution">
    <text evidence="9">The sequence shown here is derived from an EMBL/GenBank/DDBJ whole genome shotgun (WGS) entry which is preliminary data.</text>
</comment>
<dbReference type="InterPro" id="IPR001314">
    <property type="entry name" value="Peptidase_S1A"/>
</dbReference>
<dbReference type="InterPro" id="IPR050430">
    <property type="entry name" value="Peptidase_S1"/>
</dbReference>